<name>M2MSC8_BAUPA</name>
<dbReference type="HOGENOM" id="CLU_041682_1_0_1"/>
<keyword evidence="2" id="KW-1185">Reference proteome</keyword>
<organism evidence="1 2">
    <name type="scientific">Baudoinia panamericana (strain UAMH 10762)</name>
    <name type="common">Angels' share fungus</name>
    <name type="synonym">Baudoinia compniacensis (strain UAMH 10762)</name>
    <dbReference type="NCBI Taxonomy" id="717646"/>
    <lineage>
        <taxon>Eukaryota</taxon>
        <taxon>Fungi</taxon>
        <taxon>Dikarya</taxon>
        <taxon>Ascomycota</taxon>
        <taxon>Pezizomycotina</taxon>
        <taxon>Dothideomycetes</taxon>
        <taxon>Dothideomycetidae</taxon>
        <taxon>Mycosphaerellales</taxon>
        <taxon>Teratosphaeriaceae</taxon>
        <taxon>Baudoinia</taxon>
    </lineage>
</organism>
<reference evidence="1 2" key="1">
    <citation type="journal article" date="2012" name="PLoS Pathog.">
        <title>Diverse lifestyles and strategies of plant pathogenesis encoded in the genomes of eighteen Dothideomycetes fungi.</title>
        <authorList>
            <person name="Ohm R.A."/>
            <person name="Feau N."/>
            <person name="Henrissat B."/>
            <person name="Schoch C.L."/>
            <person name="Horwitz B.A."/>
            <person name="Barry K.W."/>
            <person name="Condon B.J."/>
            <person name="Copeland A.C."/>
            <person name="Dhillon B."/>
            <person name="Glaser F."/>
            <person name="Hesse C.N."/>
            <person name="Kosti I."/>
            <person name="LaButti K."/>
            <person name="Lindquist E.A."/>
            <person name="Lucas S."/>
            <person name="Salamov A.A."/>
            <person name="Bradshaw R.E."/>
            <person name="Ciuffetti L."/>
            <person name="Hamelin R.C."/>
            <person name="Kema G.H.J."/>
            <person name="Lawrence C."/>
            <person name="Scott J.A."/>
            <person name="Spatafora J.W."/>
            <person name="Turgeon B.G."/>
            <person name="de Wit P.J.G.M."/>
            <person name="Zhong S."/>
            <person name="Goodwin S.B."/>
            <person name="Grigoriev I.V."/>
        </authorList>
    </citation>
    <scope>NUCLEOTIDE SEQUENCE [LARGE SCALE GENOMIC DNA]</scope>
    <source>
        <strain evidence="1 2">UAMH 10762</strain>
    </source>
</reference>
<dbReference type="STRING" id="717646.M2MSC8"/>
<evidence type="ECO:0000313" key="2">
    <source>
        <dbReference type="Proteomes" id="UP000011761"/>
    </source>
</evidence>
<gene>
    <name evidence="1" type="ORF">BAUCODRAFT_35628</name>
</gene>
<dbReference type="InterPro" id="IPR029058">
    <property type="entry name" value="AB_hydrolase_fold"/>
</dbReference>
<dbReference type="RefSeq" id="XP_007678002.1">
    <property type="nucleotide sequence ID" value="XM_007679812.1"/>
</dbReference>
<dbReference type="OrthoDB" id="294702at2759"/>
<proteinExistence type="predicted"/>
<dbReference type="EMBL" id="KB445558">
    <property type="protein sequence ID" value="EMC94408.1"/>
    <property type="molecule type" value="Genomic_DNA"/>
</dbReference>
<dbReference type="AlphaFoldDB" id="M2MSC8"/>
<evidence type="ECO:0000313" key="1">
    <source>
        <dbReference type="EMBL" id="EMC94408.1"/>
    </source>
</evidence>
<dbReference type="OMA" id="DRPGMGN"/>
<dbReference type="Proteomes" id="UP000011761">
    <property type="component" value="Unassembled WGS sequence"/>
</dbReference>
<dbReference type="KEGG" id="bcom:BAUCODRAFT_35628"/>
<sequence length="340" mass="37739">MNEAIRILCADHLHQCMWLSATPEHERLRITYATTSNFADSTLPVILYCGPMFGSRYGCLDINRLANEIGVRIICVDRPGMGGSTLCPLNIRIKVWLETVPALLKKLNVKHVSLVSHSAGTMYLLNTMYYLRDILDPNAPYVALAGPFANKEHTHATLPSLGSRLPISWLHSWSSVNRFILSRVMPATSWSGGLITSTAELFQSEPGTSNSGEMTFAEKLGVSEEVGNAAEKLQIKYFLAENTEAATQELLLCLNKGEAGSWGICEDYSAYVNQLVQSERERWESTQKASPAKLRLKFFFAESDVMIGEGGRRYVEECWKQTGVGDVMDVTTTVLKVTES</sequence>
<accession>M2MSC8</accession>
<dbReference type="Gene3D" id="3.40.50.1820">
    <property type="entry name" value="alpha/beta hydrolase"/>
    <property type="match status" value="1"/>
</dbReference>
<dbReference type="GeneID" id="19112750"/>
<dbReference type="SUPFAM" id="SSF53474">
    <property type="entry name" value="alpha/beta-Hydrolases"/>
    <property type="match status" value="1"/>
</dbReference>
<protein>
    <recommendedName>
        <fullName evidence="3">AB hydrolase-1 domain-containing protein</fullName>
    </recommendedName>
</protein>
<dbReference type="eggNOG" id="ENOG502SI41">
    <property type="taxonomic scope" value="Eukaryota"/>
</dbReference>
<evidence type="ECO:0008006" key="3">
    <source>
        <dbReference type="Google" id="ProtNLM"/>
    </source>
</evidence>